<evidence type="ECO:0000313" key="1">
    <source>
        <dbReference type="EMBL" id="CAF1289709.1"/>
    </source>
</evidence>
<reference evidence="1" key="1">
    <citation type="submission" date="2021-02" db="EMBL/GenBank/DDBJ databases">
        <authorList>
            <person name="Nowell W R."/>
        </authorList>
    </citation>
    <scope>NUCLEOTIDE SEQUENCE</scope>
</reference>
<dbReference type="OrthoDB" id="10093766at2759"/>
<dbReference type="AlphaFoldDB" id="A0A815CY34"/>
<name>A0A815CY34_9BILA</name>
<dbReference type="Proteomes" id="UP000663882">
    <property type="component" value="Unassembled WGS sequence"/>
</dbReference>
<dbReference type="EMBL" id="CAJNOO010002689">
    <property type="protein sequence ID" value="CAF1289709.1"/>
    <property type="molecule type" value="Genomic_DNA"/>
</dbReference>
<evidence type="ECO:0000313" key="3">
    <source>
        <dbReference type="Proteomes" id="UP000663882"/>
    </source>
</evidence>
<comment type="caution">
    <text evidence="1">The sequence shown here is derived from an EMBL/GenBank/DDBJ whole genome shotgun (WGS) entry which is preliminary data.</text>
</comment>
<dbReference type="Proteomes" id="UP000663889">
    <property type="component" value="Unassembled WGS sequence"/>
</dbReference>
<dbReference type="EMBL" id="CAJNOU010002106">
    <property type="protein sequence ID" value="CAF1290420.1"/>
    <property type="molecule type" value="Genomic_DNA"/>
</dbReference>
<evidence type="ECO:0000313" key="2">
    <source>
        <dbReference type="EMBL" id="CAF1290420.1"/>
    </source>
</evidence>
<gene>
    <name evidence="1" type="ORF">RFH988_LOCUS29147</name>
    <name evidence="2" type="ORF">SEV965_LOCUS25740</name>
</gene>
<proteinExistence type="predicted"/>
<sequence>MPNLKSLILSISQNQSIIDAYQSEHLIKSTLPYLDIFRFNFHCDLEENKDDAIVNKFKQFQSDFWQEEHHWYTEYVINKYSAWIYTIPYLSNKYVAHIDDIRYSNNLINNVNTFGNVADLTLDDDSPTKNCQFYFSNVTSLILNYRNLTKQNIED</sequence>
<organism evidence="1 3">
    <name type="scientific">Rotaria sordida</name>
    <dbReference type="NCBI Taxonomy" id="392033"/>
    <lineage>
        <taxon>Eukaryota</taxon>
        <taxon>Metazoa</taxon>
        <taxon>Spiralia</taxon>
        <taxon>Gnathifera</taxon>
        <taxon>Rotifera</taxon>
        <taxon>Eurotatoria</taxon>
        <taxon>Bdelloidea</taxon>
        <taxon>Philodinida</taxon>
        <taxon>Philodinidae</taxon>
        <taxon>Rotaria</taxon>
    </lineage>
</organism>
<accession>A0A815CY34</accession>
<protein>
    <submittedName>
        <fullName evidence="1">Uncharacterized protein</fullName>
    </submittedName>
</protein>